<evidence type="ECO:0000313" key="8">
    <source>
        <dbReference type="Proteomes" id="UP001054837"/>
    </source>
</evidence>
<dbReference type="InterPro" id="IPR033906">
    <property type="entry name" value="Lipase_N"/>
</dbReference>
<dbReference type="PRINTS" id="PR00821">
    <property type="entry name" value="TAGLIPASE"/>
</dbReference>
<dbReference type="InterPro" id="IPR029058">
    <property type="entry name" value="AB_hydrolase_fold"/>
</dbReference>
<feature type="signal peptide" evidence="5">
    <location>
        <begin position="1"/>
        <end position="19"/>
    </location>
</feature>
<reference evidence="7 8" key="1">
    <citation type="submission" date="2021-06" db="EMBL/GenBank/DDBJ databases">
        <title>Caerostris darwini draft genome.</title>
        <authorList>
            <person name="Kono N."/>
            <person name="Arakawa K."/>
        </authorList>
    </citation>
    <scope>NUCLEOTIDE SEQUENCE [LARGE SCALE GENOMIC DNA]</scope>
</reference>
<evidence type="ECO:0000259" key="6">
    <source>
        <dbReference type="Pfam" id="PF00151"/>
    </source>
</evidence>
<keyword evidence="5" id="KW-0732">Signal</keyword>
<sequence length="513" mass="57388">MWSSLITTIFIMFFTATSAYQAFLRQIMGSALMGDLFSTLPSRFHCVGAGKNFTHFLLFSRVHPDDPQPLRPDNHELLVESDYDPSIPTKIIIHGFVDNLHISDWMQRMKTKFLSTDEFNVIIVDWSCGNEFPYFQAVQNSKVTASELAKLINFLKDSRGANPGDFHLIGHSLGSHIAALVGHEVPHLGRISALDPAGPRFYDAPLEERLDPSDALFVDAIHTDAGHGLIEGLGLRSQVGHVDFYPNGGKDQPGCHSSPFTILPRIGIHRAARYYVTCDHFRSVEYYIDSIQSSVQPRFGEPSCQFVGVACRDWETYAQGRCADCSHDGSCATMGYLSDQNAEIGSDVSRHDYYTKTADEEPYCLFQYQVIVETGCGHEYCPEATESTAGYNLGVIRMELQTRDGKLARLNMDENLDQEVKPGAQYVYLATSRFPLGEIRGAKVWWGRSSKPEAPPTFRSISIPLNLKKIQVVPIDLPEKIKRFSIPETTVLCGSPEKIIQKNQFLDLTVNDC</sequence>
<evidence type="ECO:0000256" key="3">
    <source>
        <dbReference type="ARBA" id="ARBA00022525"/>
    </source>
</evidence>
<evidence type="ECO:0000256" key="2">
    <source>
        <dbReference type="ARBA" id="ARBA00010701"/>
    </source>
</evidence>
<organism evidence="7 8">
    <name type="scientific">Caerostris darwini</name>
    <dbReference type="NCBI Taxonomy" id="1538125"/>
    <lineage>
        <taxon>Eukaryota</taxon>
        <taxon>Metazoa</taxon>
        <taxon>Ecdysozoa</taxon>
        <taxon>Arthropoda</taxon>
        <taxon>Chelicerata</taxon>
        <taxon>Arachnida</taxon>
        <taxon>Araneae</taxon>
        <taxon>Araneomorphae</taxon>
        <taxon>Entelegynae</taxon>
        <taxon>Araneoidea</taxon>
        <taxon>Araneidae</taxon>
        <taxon>Caerostris</taxon>
    </lineage>
</organism>
<dbReference type="GO" id="GO:0016042">
    <property type="term" value="P:lipid catabolic process"/>
    <property type="evidence" value="ECO:0007669"/>
    <property type="project" value="TreeGrafter"/>
</dbReference>
<proteinExistence type="inferred from homology"/>
<dbReference type="InterPro" id="IPR000734">
    <property type="entry name" value="TAG_lipase"/>
</dbReference>
<feature type="domain" description="Lipase" evidence="6">
    <location>
        <begin position="54"/>
        <end position="363"/>
    </location>
</feature>
<evidence type="ECO:0000256" key="5">
    <source>
        <dbReference type="SAM" id="SignalP"/>
    </source>
</evidence>
<name>A0AAV4W4L5_9ARAC</name>
<comment type="subcellular location">
    <subcellularLocation>
        <location evidence="1">Secreted</location>
    </subcellularLocation>
</comment>
<dbReference type="SUPFAM" id="SSF53474">
    <property type="entry name" value="alpha/beta-Hydrolases"/>
    <property type="match status" value="1"/>
</dbReference>
<evidence type="ECO:0000256" key="4">
    <source>
        <dbReference type="RuleBase" id="RU004262"/>
    </source>
</evidence>
<comment type="caution">
    <text evidence="7">The sequence shown here is derived from an EMBL/GenBank/DDBJ whole genome shotgun (WGS) entry which is preliminary data.</text>
</comment>
<dbReference type="InterPro" id="IPR013818">
    <property type="entry name" value="Lipase"/>
</dbReference>
<dbReference type="Pfam" id="PF00151">
    <property type="entry name" value="Lipase"/>
    <property type="match status" value="1"/>
</dbReference>
<gene>
    <name evidence="7" type="primary">PNLIPRP2</name>
    <name evidence="7" type="ORF">CDAR_63241</name>
</gene>
<dbReference type="Proteomes" id="UP001054837">
    <property type="component" value="Unassembled WGS sequence"/>
</dbReference>
<dbReference type="AlphaFoldDB" id="A0AAV4W4L5"/>
<dbReference type="GO" id="GO:0005615">
    <property type="term" value="C:extracellular space"/>
    <property type="evidence" value="ECO:0007669"/>
    <property type="project" value="TreeGrafter"/>
</dbReference>
<dbReference type="CDD" id="cd00707">
    <property type="entry name" value="Pancreat_lipase_like"/>
    <property type="match status" value="1"/>
</dbReference>
<accession>A0AAV4W4L5</accession>
<keyword evidence="3" id="KW-0964">Secreted</keyword>
<dbReference type="GO" id="GO:0016298">
    <property type="term" value="F:lipase activity"/>
    <property type="evidence" value="ECO:0007669"/>
    <property type="project" value="InterPro"/>
</dbReference>
<feature type="chain" id="PRO_5043427925" evidence="5">
    <location>
        <begin position="20"/>
        <end position="513"/>
    </location>
</feature>
<dbReference type="Gene3D" id="3.40.50.1820">
    <property type="entry name" value="alpha/beta hydrolase"/>
    <property type="match status" value="1"/>
</dbReference>
<protein>
    <submittedName>
        <fullName evidence="7">Pancreatic lipase-related protein 2</fullName>
    </submittedName>
</protein>
<keyword evidence="8" id="KW-1185">Reference proteome</keyword>
<comment type="similarity">
    <text evidence="2 4">Belongs to the AB hydrolase superfamily. Lipase family.</text>
</comment>
<evidence type="ECO:0000313" key="7">
    <source>
        <dbReference type="EMBL" id="GIY77637.1"/>
    </source>
</evidence>
<evidence type="ECO:0000256" key="1">
    <source>
        <dbReference type="ARBA" id="ARBA00004613"/>
    </source>
</evidence>
<dbReference type="EMBL" id="BPLQ01014153">
    <property type="protein sequence ID" value="GIY77637.1"/>
    <property type="molecule type" value="Genomic_DNA"/>
</dbReference>
<dbReference type="PANTHER" id="PTHR11610">
    <property type="entry name" value="LIPASE"/>
    <property type="match status" value="1"/>
</dbReference>